<proteinExistence type="predicted"/>
<keyword evidence="1" id="KW-0614">Plasmid</keyword>
<evidence type="ECO:0008006" key="2">
    <source>
        <dbReference type="Google" id="ProtNLM"/>
    </source>
</evidence>
<name>A0A1B2RBI8_ECOLX</name>
<dbReference type="AlphaFoldDB" id="A0A1B2RBI8"/>
<protein>
    <recommendedName>
        <fullName evidence="2">Antirestriction protein ArdR</fullName>
    </recommendedName>
</protein>
<sequence>MTGAIRKVASQWRDGNQENPGGVVLIWQGAVYGWKNELRDANHERPGAYAVDVSGQVFIAEGGDGYNGAERWAAVQPKTDR</sequence>
<reference evidence="1" key="1">
    <citation type="submission" date="2016-04" db="EMBL/GenBank/DDBJ databases">
        <title>Characterization of the 'ancient' IncA/C plasmids R16a and IP40a and their rearrangements using Oxford Nanopore MinION sequencer device.</title>
        <authorList>
            <person name="Szabo M."/>
            <person name="Wilk T."/>
            <person name="Nagy T."/>
            <person name="Farkas T."/>
            <person name="Hegyi A."/>
            <person name="Olasz F."/>
            <person name="Kiss J."/>
        </authorList>
    </citation>
    <scope>NUCLEOTIDE SEQUENCE</scope>
    <source>
        <strain evidence="1">K-12</strain>
        <plasmid evidence="1">R16a</plasmid>
    </source>
</reference>
<evidence type="ECO:0000313" key="1">
    <source>
        <dbReference type="EMBL" id="AOB42028.1"/>
    </source>
</evidence>
<dbReference type="EMBL" id="KX156773">
    <property type="protein sequence ID" value="AOB42028.1"/>
    <property type="molecule type" value="Genomic_DNA"/>
</dbReference>
<organism evidence="1">
    <name type="scientific">Escherichia coli</name>
    <dbReference type="NCBI Taxonomy" id="562"/>
    <lineage>
        <taxon>Bacteria</taxon>
        <taxon>Pseudomonadati</taxon>
        <taxon>Pseudomonadota</taxon>
        <taxon>Gammaproteobacteria</taxon>
        <taxon>Enterobacterales</taxon>
        <taxon>Enterobacteriaceae</taxon>
        <taxon>Escherichia</taxon>
    </lineage>
</organism>
<dbReference type="RefSeq" id="WP_172688288.1">
    <property type="nucleotide sequence ID" value="NZ_KX156773.1"/>
</dbReference>
<geneLocation type="plasmid" evidence="1">
    <name>R16a</name>
</geneLocation>
<accession>A0A1B2RBI8</accession>